<keyword evidence="4" id="KW-1185">Reference proteome</keyword>
<dbReference type="PANTHER" id="PTHR46348">
    <property type="entry name" value="DELETED IN LUNG AND ESOPHAGEAL CANCER PROTEIN 1"/>
    <property type="match status" value="1"/>
</dbReference>
<dbReference type="PANTHER" id="PTHR46348:SF1">
    <property type="entry name" value="DELETED IN LUNG AND ESOPHAGEAL CANCER PROTEIN 1"/>
    <property type="match status" value="1"/>
</dbReference>
<protein>
    <recommendedName>
        <fullName evidence="2">Deleted in lung and esophageal cancer protein 1 Ig-like domain-containing protein</fullName>
    </recommendedName>
</protein>
<organism evidence="3 4">
    <name type="scientific">Cyprinodon variegatus</name>
    <name type="common">Sheepshead minnow</name>
    <dbReference type="NCBI Taxonomy" id="28743"/>
    <lineage>
        <taxon>Eukaryota</taxon>
        <taxon>Metazoa</taxon>
        <taxon>Chordata</taxon>
        <taxon>Craniata</taxon>
        <taxon>Vertebrata</taxon>
        <taxon>Euteleostomi</taxon>
        <taxon>Actinopterygii</taxon>
        <taxon>Neopterygii</taxon>
        <taxon>Teleostei</taxon>
        <taxon>Neoteleostei</taxon>
        <taxon>Acanthomorphata</taxon>
        <taxon>Ovalentaria</taxon>
        <taxon>Atherinomorphae</taxon>
        <taxon>Cyprinodontiformes</taxon>
        <taxon>Cyprinodontidae</taxon>
        <taxon>Cyprinodon</taxon>
    </lineage>
</organism>
<dbReference type="InterPro" id="IPR033304">
    <property type="entry name" value="DLEC1"/>
</dbReference>
<accession>A0A3Q2G6I4</accession>
<reference evidence="3" key="1">
    <citation type="submission" date="2025-08" db="UniProtKB">
        <authorList>
            <consortium name="Ensembl"/>
        </authorList>
    </citation>
    <scope>IDENTIFICATION</scope>
</reference>
<dbReference type="GeneTree" id="ENSGT00390000006098"/>
<dbReference type="Gene3D" id="2.60.40.10">
    <property type="entry name" value="Immunoglobulins"/>
    <property type="match status" value="6"/>
</dbReference>
<dbReference type="STRING" id="28743.ENSCVAP00000018990"/>
<dbReference type="InterPro" id="IPR013783">
    <property type="entry name" value="Ig-like_fold"/>
</dbReference>
<name>A0A3Q2G6I4_CYPVA</name>
<dbReference type="GO" id="GO:0008285">
    <property type="term" value="P:negative regulation of cell population proliferation"/>
    <property type="evidence" value="ECO:0007669"/>
    <property type="project" value="InterPro"/>
</dbReference>
<evidence type="ECO:0000259" key="2">
    <source>
        <dbReference type="Pfam" id="PF23277"/>
    </source>
</evidence>
<dbReference type="GO" id="GO:0005929">
    <property type="term" value="C:cilium"/>
    <property type="evidence" value="ECO:0007669"/>
    <property type="project" value="TreeGrafter"/>
</dbReference>
<feature type="transmembrane region" description="Helical" evidence="1">
    <location>
        <begin position="54"/>
        <end position="72"/>
    </location>
</feature>
<feature type="domain" description="Deleted in lung and esophageal cancer protein 1 Ig-like" evidence="2">
    <location>
        <begin position="85"/>
        <end position="177"/>
    </location>
</feature>
<dbReference type="InterPro" id="IPR059041">
    <property type="entry name" value="Ig_DLEC1_1"/>
</dbReference>
<proteinExistence type="predicted"/>
<reference evidence="3" key="2">
    <citation type="submission" date="2025-09" db="UniProtKB">
        <authorList>
            <consortium name="Ensembl"/>
        </authorList>
    </citation>
    <scope>IDENTIFICATION</scope>
</reference>
<dbReference type="OMA" id="QISARWH"/>
<dbReference type="Pfam" id="PF23316">
    <property type="entry name" value="Ig_DLEC1_6th"/>
    <property type="match status" value="1"/>
</dbReference>
<dbReference type="GO" id="GO:0005737">
    <property type="term" value="C:cytoplasm"/>
    <property type="evidence" value="ECO:0007669"/>
    <property type="project" value="TreeGrafter"/>
</dbReference>
<evidence type="ECO:0000313" key="3">
    <source>
        <dbReference type="Ensembl" id="ENSCVAP00000018990.1"/>
    </source>
</evidence>
<dbReference type="Ensembl" id="ENSCVAT00000028074.1">
    <property type="protein sequence ID" value="ENSCVAP00000018990.1"/>
    <property type="gene ID" value="ENSCVAG00000022388.1"/>
</dbReference>
<dbReference type="Proteomes" id="UP000265020">
    <property type="component" value="Unassembled WGS sequence"/>
</dbReference>
<dbReference type="AlphaFoldDB" id="A0A3Q2G6I4"/>
<keyword evidence="1" id="KW-0812">Transmembrane</keyword>
<keyword evidence="1" id="KW-1133">Transmembrane helix</keyword>
<sequence length="1100" mass="121878">WCVDDDLFKRNNLISPGDYLDTQKPQAREPAAGISLSAGQKVLISKYLTINSNFVSGVKICCLILLLLFFFIPSQSSGDAPAPVFQAKPSVISFTEYSLGQVYESTLKLQNVTSTSRHVRVIPPTTSYFSINGGRFPSDGGIIAPGLSCKYTLRFTPDSLGDYEDFIMVETDSEQPLKVPIKAHRPPPVLTLPRVVDCGHCLVGGVKIVELRCQNVGLSPGDFLNNVIEAQLKKKLCDLLSFCQSHLELSFHWQILKHNLHPVLPGEILEPSRVHLPPDKDDVFHMSPATGLLSPCQVQEFLLTFSPKELKDYHSVFHLVLGDVPVPLFQQESNSNVLYSMSNVTIMEIEVKGSTEPYCILLEPSAILVPGENFIYTTIRKQFKIWNHSKTFIVFQWQTFNSGGHVVKVEPSAGRIEENECFDFALVITGGKPGKVETSLVCNIPHQPEPLKLPVEVSFKGPAVTTNVPWVDFGLVRLGESAQTTLILTNTTPVEASWTLREKVTDESTHRGTQVFCSNKVLMEPCCGVLPPFASCSVELFCKFVHRLFLSQYVPNSHLCIRADVQSPQVCLLNHKLLFSDLYIGVPTNGNITLFNQTLLPSQFNWKLQGKQAALCTASFEPSSGTLGPSATMEITVSFTSHTNLELADVAALCEVQGMNFPLVLGIMTSQPRKLSVSYSLPGISHSVLMLDFGEDVHLRKAVTKQLLIKNESIIPADFTIKPEFFNCNISAANSSPTHAKTPLHFAKLKKFVSGLLAHGKGAAFLVSPDSGQLGPFETKTVDVTAYSDMWGEYRDQLICKVGDLEPMPISIKMTVKGCPLYFQMTDILMNWETYNIEENNHKPVDVVVTHQDCIPLKDADGNELDGAFGEFNENVPTDSKKNHNPAYEGTRLSLQSVTVSISNQECLLVRSVRKCEEEGHCLHPADSPYCITPKQTVIPAKGRESIHVSFTPLNLSESAFESRCVGVAFGFMSLNSEKAVCIPGKVRRKQGLDLQPFRLDLQVKVAFHCSLPLLDLSKQTDEDPSLGVKLIHNESGQKLRFLENLLIQHSNNTLQVRGTLRAKLHSLIFFSLTYAFPLNRRSLCVPTWIYLLLVSPLTS</sequence>
<dbReference type="Pfam" id="PF23277">
    <property type="entry name" value="Ig_Dlec1_1"/>
    <property type="match status" value="1"/>
</dbReference>
<evidence type="ECO:0000256" key="1">
    <source>
        <dbReference type="SAM" id="Phobius"/>
    </source>
</evidence>
<dbReference type="GO" id="GO:0015631">
    <property type="term" value="F:tubulin binding"/>
    <property type="evidence" value="ECO:0007669"/>
    <property type="project" value="TreeGrafter"/>
</dbReference>
<keyword evidence="1" id="KW-0472">Membrane</keyword>
<evidence type="ECO:0000313" key="4">
    <source>
        <dbReference type="Proteomes" id="UP000265020"/>
    </source>
</evidence>